<dbReference type="GO" id="GO:0006508">
    <property type="term" value="P:proteolysis"/>
    <property type="evidence" value="ECO:0007669"/>
    <property type="project" value="UniProtKB-KW"/>
</dbReference>
<reference evidence="8" key="1">
    <citation type="submission" date="2022-11" db="UniProtKB">
        <authorList>
            <consortium name="WormBaseParasite"/>
        </authorList>
    </citation>
    <scope>IDENTIFICATION</scope>
</reference>
<accession>A0A914CJD3</accession>
<keyword evidence="4" id="KW-0833">Ubl conjugation pathway</keyword>
<dbReference type="InterPro" id="IPR051947">
    <property type="entry name" value="Sentrin-specific_protease"/>
</dbReference>
<dbReference type="SUPFAM" id="SSF54001">
    <property type="entry name" value="Cysteine proteinases"/>
    <property type="match status" value="1"/>
</dbReference>
<dbReference type="PANTHER" id="PTHR46896:SF3">
    <property type="entry name" value="FI06413P-RELATED"/>
    <property type="match status" value="1"/>
</dbReference>
<dbReference type="Gene3D" id="3.30.310.130">
    <property type="entry name" value="Ubiquitin-related"/>
    <property type="match status" value="1"/>
</dbReference>
<keyword evidence="3" id="KW-0645">Protease</keyword>
<keyword evidence="5" id="KW-0378">Hydrolase</keyword>
<keyword evidence="7" id="KW-1185">Reference proteome</keyword>
<evidence type="ECO:0000256" key="3">
    <source>
        <dbReference type="ARBA" id="ARBA00022670"/>
    </source>
</evidence>
<dbReference type="PANTHER" id="PTHR46896">
    <property type="entry name" value="SENTRIN-SPECIFIC PROTEASE"/>
    <property type="match status" value="1"/>
</dbReference>
<dbReference type="GO" id="GO:0005737">
    <property type="term" value="C:cytoplasm"/>
    <property type="evidence" value="ECO:0007669"/>
    <property type="project" value="TreeGrafter"/>
</dbReference>
<sequence>MSDAVKIKSSFYIIGRYKYQFASKTAKLLKDSLEFSIDLAHEKITISCSFKHIYQIKLFYDKEKQSAGLIVYLNELSAKRIQQEIDLNGNGFFNEKAKTPETQWFIIMDMINADTYQIASVKEMLLRCEEFHKKHVISQYMKRGNDPSTAKDLTTTFTIFIDQLTWQQALETAEKQARENHKPDTNGQISRNDVVAEPTVIYNIQSDGSVCQVLNRLSNGSLAELKETTFSKSGNQQSSKFQDHVYAQSSSAYQSRQMMLVAPASPPQIREVHSQGYIHRPIKELSSVSINSSRGIRLAIVSSSGSLHNAILVENNNQMESRGLKRKHLIKNEIHTIDDEDLDQEACTSEKKPRENSLVFNYPSDGKDCIPLHYGDLHCLDEQIMINDTIIGFYLKYIFHELVPEERKSIFMFNTFFYSKLTKTTGRVNVQQTTRLKRIEKNYQTLKTWTKHVNIFEKDYLVIPINEDIHWYLAIIANPSAGIQQLNSNENSRNSYIIIFDSLLEPERHKFIDETLGEYLRLEYMDKKETKNLPGVSFKRTCLKKILPKEIPQQKNEIDCGLFLLHYAELFLTNPPNLIEPTSSYKDWHPEFEIKQKRQAIQYLIRKLAKTAGSIVHFTDFLFDPSSEETKKDLNKWIQAEKAKSRTLKRRSSESNLLDIYHDSQSIPLKRSKSHNDLAALIELQQATGLVSI</sequence>
<dbReference type="GO" id="GO:0005634">
    <property type="term" value="C:nucleus"/>
    <property type="evidence" value="ECO:0007669"/>
    <property type="project" value="TreeGrafter"/>
</dbReference>
<evidence type="ECO:0000313" key="8">
    <source>
        <dbReference type="WBParaSite" id="ACRNAN_scaffold1124.g31794.t1"/>
    </source>
</evidence>
<protein>
    <submittedName>
        <fullName evidence="8">Ubiquitin-like protease family profile domain-containing protein</fullName>
    </submittedName>
</protein>
<dbReference type="Gene3D" id="1.10.418.20">
    <property type="match status" value="1"/>
</dbReference>
<keyword evidence="2" id="KW-0597">Phosphoprotein</keyword>
<evidence type="ECO:0000256" key="1">
    <source>
        <dbReference type="ARBA" id="ARBA00005234"/>
    </source>
</evidence>
<comment type="similarity">
    <text evidence="1">Belongs to the peptidase C48 family.</text>
</comment>
<dbReference type="AlphaFoldDB" id="A0A914CJD3"/>
<evidence type="ECO:0000256" key="5">
    <source>
        <dbReference type="ARBA" id="ARBA00022801"/>
    </source>
</evidence>
<dbReference type="InterPro" id="IPR003653">
    <property type="entry name" value="Peptidase_C48_C"/>
</dbReference>
<dbReference type="WBParaSite" id="ACRNAN_scaffold1124.g31794.t1">
    <property type="protein sequence ID" value="ACRNAN_scaffold1124.g31794.t1"/>
    <property type="gene ID" value="ACRNAN_scaffold1124.g31794"/>
</dbReference>
<dbReference type="InterPro" id="IPR038765">
    <property type="entry name" value="Papain-like_cys_pep_sf"/>
</dbReference>
<dbReference type="Pfam" id="PF02902">
    <property type="entry name" value="Peptidase_C48"/>
    <property type="match status" value="1"/>
</dbReference>
<evidence type="ECO:0000256" key="2">
    <source>
        <dbReference type="ARBA" id="ARBA00022553"/>
    </source>
</evidence>
<proteinExistence type="inferred from homology"/>
<feature type="domain" description="Ubiquitin-like protease family profile" evidence="6">
    <location>
        <begin position="370"/>
        <end position="571"/>
    </location>
</feature>
<organism evidence="7 8">
    <name type="scientific">Acrobeloides nanus</name>
    <dbReference type="NCBI Taxonomy" id="290746"/>
    <lineage>
        <taxon>Eukaryota</taxon>
        <taxon>Metazoa</taxon>
        <taxon>Ecdysozoa</taxon>
        <taxon>Nematoda</taxon>
        <taxon>Chromadorea</taxon>
        <taxon>Rhabditida</taxon>
        <taxon>Tylenchina</taxon>
        <taxon>Cephalobomorpha</taxon>
        <taxon>Cephaloboidea</taxon>
        <taxon>Cephalobidae</taxon>
        <taxon>Acrobeloides</taxon>
    </lineage>
</organism>
<evidence type="ECO:0000256" key="4">
    <source>
        <dbReference type="ARBA" id="ARBA00022786"/>
    </source>
</evidence>
<dbReference type="GO" id="GO:0016926">
    <property type="term" value="P:protein desumoylation"/>
    <property type="evidence" value="ECO:0007669"/>
    <property type="project" value="TreeGrafter"/>
</dbReference>
<evidence type="ECO:0000259" key="6">
    <source>
        <dbReference type="PROSITE" id="PS50600"/>
    </source>
</evidence>
<name>A0A914CJD3_9BILA</name>
<dbReference type="PROSITE" id="PS50600">
    <property type="entry name" value="ULP_PROTEASE"/>
    <property type="match status" value="1"/>
</dbReference>
<dbReference type="GO" id="GO:0070139">
    <property type="term" value="F:SUMO-specific endopeptidase activity"/>
    <property type="evidence" value="ECO:0007669"/>
    <property type="project" value="TreeGrafter"/>
</dbReference>
<dbReference type="Proteomes" id="UP000887540">
    <property type="component" value="Unplaced"/>
</dbReference>
<evidence type="ECO:0000313" key="7">
    <source>
        <dbReference type="Proteomes" id="UP000887540"/>
    </source>
</evidence>